<reference evidence="6 7" key="1">
    <citation type="submission" date="2020-12" db="EMBL/GenBank/DDBJ databases">
        <title>WGS of Legionella: environmental sample.</title>
        <authorList>
            <person name="Cristino S."/>
            <person name="Girolamini L."/>
            <person name="Salaris S."/>
            <person name="Pascale M.R."/>
            <person name="Mazzotta M."/>
            <person name="Orsini M."/>
            <person name="Grottola A."/>
        </authorList>
    </citation>
    <scope>NUCLEOTIDE SEQUENCE [LARGE SCALE GENOMIC DNA]</scope>
    <source>
        <strain evidence="6 7">30cs62</strain>
    </source>
</reference>
<evidence type="ECO:0000313" key="6">
    <source>
        <dbReference type="EMBL" id="MBL7528025.1"/>
    </source>
</evidence>
<comment type="caution">
    <text evidence="6">The sequence shown here is derived from an EMBL/GenBank/DDBJ whole genome shotgun (WGS) entry which is preliminary data.</text>
</comment>
<keyword evidence="7" id="KW-1185">Reference proteome</keyword>
<evidence type="ECO:0000256" key="4">
    <source>
        <dbReference type="ARBA" id="ARBA00023163"/>
    </source>
</evidence>
<dbReference type="Pfam" id="PF03466">
    <property type="entry name" value="LysR_substrate"/>
    <property type="match status" value="1"/>
</dbReference>
<evidence type="ECO:0000259" key="5">
    <source>
        <dbReference type="PROSITE" id="PS50931"/>
    </source>
</evidence>
<protein>
    <submittedName>
        <fullName evidence="6">LysR family transcriptional regulator</fullName>
    </submittedName>
</protein>
<organism evidence="6 7">
    <name type="scientific">Legionella bononiensis</name>
    <dbReference type="NCBI Taxonomy" id="2793102"/>
    <lineage>
        <taxon>Bacteria</taxon>
        <taxon>Pseudomonadati</taxon>
        <taxon>Pseudomonadota</taxon>
        <taxon>Gammaproteobacteria</taxon>
        <taxon>Legionellales</taxon>
        <taxon>Legionellaceae</taxon>
        <taxon>Legionella</taxon>
    </lineage>
</organism>
<comment type="similarity">
    <text evidence="1">Belongs to the LysR transcriptional regulatory family.</text>
</comment>
<sequence>MDIASLRTFYAVSQLHSYTRAAKQLHITPSAVNKRISRLEMEVGASLFSQIGQTARLTEAGKLLLPFANTIIVASTDAIKSIKEIGDKAIGTIILGVTFFAGLYRLPKILKAFLLQYPEVNFDVRFQFPADLYLEIEKTNLDFGICTLIPLLPPHVRTLELWKEDMQVFVSTSHPLAQYGQLSTEILAKYPAILPEPGYAIRDSVEHLFMESNSNLIVKMDMNNLEVIKELLLLGLGWGVLPTDFSSPELIALNVPGFPVCHTYYLVYHKGKKITMTEQKFVEFSSQFDFSLQIKS</sequence>
<dbReference type="PANTHER" id="PTHR30126:SF40">
    <property type="entry name" value="HTH-TYPE TRANSCRIPTIONAL REGULATOR GLTR"/>
    <property type="match status" value="1"/>
</dbReference>
<keyword evidence="2" id="KW-0805">Transcription regulation</keyword>
<evidence type="ECO:0000313" key="7">
    <source>
        <dbReference type="Proteomes" id="UP000809910"/>
    </source>
</evidence>
<dbReference type="InterPro" id="IPR000847">
    <property type="entry name" value="LysR_HTH_N"/>
</dbReference>
<dbReference type="EMBL" id="JADWVN010000028">
    <property type="protein sequence ID" value="MBL7528025.1"/>
    <property type="molecule type" value="Genomic_DNA"/>
</dbReference>
<dbReference type="PANTHER" id="PTHR30126">
    <property type="entry name" value="HTH-TYPE TRANSCRIPTIONAL REGULATOR"/>
    <property type="match status" value="1"/>
</dbReference>
<name>A0ABS1WFA6_9GAMM</name>
<proteinExistence type="inferred from homology"/>
<dbReference type="InterPro" id="IPR005119">
    <property type="entry name" value="LysR_subst-bd"/>
</dbReference>
<dbReference type="PROSITE" id="PS50931">
    <property type="entry name" value="HTH_LYSR"/>
    <property type="match status" value="1"/>
</dbReference>
<evidence type="ECO:0000256" key="2">
    <source>
        <dbReference type="ARBA" id="ARBA00023015"/>
    </source>
</evidence>
<dbReference type="RefSeq" id="WP_203108494.1">
    <property type="nucleotide sequence ID" value="NZ_JADOBG010000007.1"/>
</dbReference>
<accession>A0ABS1WFA6</accession>
<dbReference type="Gene3D" id="1.10.10.10">
    <property type="entry name" value="Winged helix-like DNA-binding domain superfamily/Winged helix DNA-binding domain"/>
    <property type="match status" value="1"/>
</dbReference>
<dbReference type="InterPro" id="IPR036390">
    <property type="entry name" value="WH_DNA-bd_sf"/>
</dbReference>
<evidence type="ECO:0000256" key="3">
    <source>
        <dbReference type="ARBA" id="ARBA00023125"/>
    </source>
</evidence>
<keyword evidence="3" id="KW-0238">DNA-binding</keyword>
<dbReference type="SUPFAM" id="SSF53850">
    <property type="entry name" value="Periplasmic binding protein-like II"/>
    <property type="match status" value="1"/>
</dbReference>
<dbReference type="Proteomes" id="UP000809910">
    <property type="component" value="Unassembled WGS sequence"/>
</dbReference>
<dbReference type="SUPFAM" id="SSF46785">
    <property type="entry name" value="Winged helix' DNA-binding domain"/>
    <property type="match status" value="1"/>
</dbReference>
<keyword evidence="4" id="KW-0804">Transcription</keyword>
<dbReference type="Pfam" id="PF00126">
    <property type="entry name" value="HTH_1"/>
    <property type="match status" value="1"/>
</dbReference>
<dbReference type="PRINTS" id="PR00039">
    <property type="entry name" value="HTHLYSR"/>
</dbReference>
<gene>
    <name evidence="6" type="ORF">I5282_15800</name>
</gene>
<dbReference type="CDD" id="cd05466">
    <property type="entry name" value="PBP2_LTTR_substrate"/>
    <property type="match status" value="1"/>
</dbReference>
<evidence type="ECO:0000256" key="1">
    <source>
        <dbReference type="ARBA" id="ARBA00009437"/>
    </source>
</evidence>
<dbReference type="Gene3D" id="3.40.190.290">
    <property type="match status" value="1"/>
</dbReference>
<feature type="domain" description="HTH lysR-type" evidence="5">
    <location>
        <begin position="1"/>
        <end position="58"/>
    </location>
</feature>
<dbReference type="InterPro" id="IPR036388">
    <property type="entry name" value="WH-like_DNA-bd_sf"/>
</dbReference>